<name>A0A0L8I5A0_OCTBM</name>
<dbReference type="AlphaFoldDB" id="A0A0L8I5A0"/>
<dbReference type="EMBL" id="KQ416508">
    <property type="protein sequence ID" value="KOF96673.1"/>
    <property type="molecule type" value="Genomic_DNA"/>
</dbReference>
<gene>
    <name evidence="1" type="ORF">OCBIM_22034043mg</name>
</gene>
<organism evidence="1">
    <name type="scientific">Octopus bimaculoides</name>
    <name type="common">California two-spotted octopus</name>
    <dbReference type="NCBI Taxonomy" id="37653"/>
    <lineage>
        <taxon>Eukaryota</taxon>
        <taxon>Metazoa</taxon>
        <taxon>Spiralia</taxon>
        <taxon>Lophotrochozoa</taxon>
        <taxon>Mollusca</taxon>
        <taxon>Cephalopoda</taxon>
        <taxon>Coleoidea</taxon>
        <taxon>Octopodiformes</taxon>
        <taxon>Octopoda</taxon>
        <taxon>Incirrata</taxon>
        <taxon>Octopodidae</taxon>
        <taxon>Octopus</taxon>
    </lineage>
</organism>
<evidence type="ECO:0000313" key="1">
    <source>
        <dbReference type="EMBL" id="KOF96673.1"/>
    </source>
</evidence>
<accession>A0A0L8I5A0</accession>
<reference evidence="1" key="1">
    <citation type="submission" date="2015-07" db="EMBL/GenBank/DDBJ databases">
        <title>MeaNS - Measles Nucleotide Surveillance Program.</title>
        <authorList>
            <person name="Tran T."/>
            <person name="Druce J."/>
        </authorList>
    </citation>
    <scope>NUCLEOTIDE SEQUENCE</scope>
    <source>
        <strain evidence="1">UCB-OBI-ISO-001</strain>
        <tissue evidence="1">Gonad</tissue>
    </source>
</reference>
<sequence length="84" mass="9620">MSRYFLSYSHKYIKNGSRGSSSHPIEIINFSPFKIILKNNGLISQLINVATYATDSQIMSFIPRKIFSNIFHPPLIQTESNPRC</sequence>
<protein>
    <submittedName>
        <fullName evidence="1">Uncharacterized protein</fullName>
    </submittedName>
</protein>
<proteinExistence type="predicted"/>